<sequence>MDDSTVPPGTGGAAPERPARQGWLDALQSVLRELPGLVGDRVELFVLEVNRAGRALAQIVALLVAAAVLGVTGWLALWAGITGALIEAGLYWGWALIAVLGANLLAAWLAVLRIRSLLPLLHLPATRRHLTTLTTLTTLSPLAPAPSKQTADEPARAAA</sequence>
<dbReference type="EMBL" id="NRRU01000002">
    <property type="protein sequence ID" value="MBK1711341.1"/>
    <property type="molecule type" value="Genomic_DNA"/>
</dbReference>
<protein>
    <recommendedName>
        <fullName evidence="4">Phage holin family protein</fullName>
    </recommendedName>
</protein>
<reference evidence="2" key="1">
    <citation type="submission" date="2017-08" db="EMBL/GenBank/DDBJ databases">
        <authorList>
            <person name="Imhoff J.F."/>
            <person name="Rahn T."/>
            <person name="Kuenzel S."/>
            <person name="Neulinger S.C."/>
        </authorList>
    </citation>
    <scope>NUCLEOTIDE SEQUENCE</scope>
    <source>
        <strain evidence="2">IM 151</strain>
    </source>
</reference>
<reference evidence="2" key="2">
    <citation type="journal article" date="2020" name="Microorganisms">
        <title>Osmotic Adaptation and Compatible Solute Biosynthesis of Phototrophic Bacteria as Revealed from Genome Analyses.</title>
        <authorList>
            <person name="Imhoff J.F."/>
            <person name="Rahn T."/>
            <person name="Kunzel S."/>
            <person name="Keller A."/>
            <person name="Neulinger S.C."/>
        </authorList>
    </citation>
    <scope>NUCLEOTIDE SEQUENCE</scope>
    <source>
        <strain evidence="2">IM 151</strain>
    </source>
</reference>
<feature type="transmembrane region" description="Helical" evidence="1">
    <location>
        <begin position="59"/>
        <end position="79"/>
    </location>
</feature>
<keyword evidence="1" id="KW-0812">Transmembrane</keyword>
<keyword evidence="3" id="KW-1185">Reference proteome</keyword>
<name>A0ABS1DNQ0_RUBGE</name>
<evidence type="ECO:0000313" key="3">
    <source>
        <dbReference type="Proteomes" id="UP001041814"/>
    </source>
</evidence>
<organism evidence="2 3">
    <name type="scientific">Rubrivivax gelatinosus</name>
    <name type="common">Rhodocyclus gelatinosus</name>
    <name type="synonym">Rhodopseudomonas gelatinosa</name>
    <dbReference type="NCBI Taxonomy" id="28068"/>
    <lineage>
        <taxon>Bacteria</taxon>
        <taxon>Pseudomonadati</taxon>
        <taxon>Pseudomonadota</taxon>
        <taxon>Betaproteobacteria</taxon>
        <taxon>Burkholderiales</taxon>
        <taxon>Sphaerotilaceae</taxon>
        <taxon>Rubrivivax</taxon>
    </lineage>
</organism>
<comment type="caution">
    <text evidence="2">The sequence shown here is derived from an EMBL/GenBank/DDBJ whole genome shotgun (WGS) entry which is preliminary data.</text>
</comment>
<proteinExistence type="predicted"/>
<keyword evidence="1" id="KW-1133">Transmembrane helix</keyword>
<accession>A0ABS1DNQ0</accession>
<dbReference type="Pfam" id="PF07332">
    <property type="entry name" value="Phage_holin_3_6"/>
    <property type="match status" value="1"/>
</dbReference>
<dbReference type="InterPro" id="IPR009937">
    <property type="entry name" value="Phage_holin_3_6"/>
</dbReference>
<evidence type="ECO:0000256" key="1">
    <source>
        <dbReference type="SAM" id="Phobius"/>
    </source>
</evidence>
<dbReference type="RefSeq" id="WP_200377560.1">
    <property type="nucleotide sequence ID" value="NZ_NRRU01000002.1"/>
</dbReference>
<keyword evidence="1" id="KW-0472">Membrane</keyword>
<gene>
    <name evidence="2" type="ORF">CKO43_00930</name>
</gene>
<evidence type="ECO:0008006" key="4">
    <source>
        <dbReference type="Google" id="ProtNLM"/>
    </source>
</evidence>
<evidence type="ECO:0000313" key="2">
    <source>
        <dbReference type="EMBL" id="MBK1711341.1"/>
    </source>
</evidence>
<dbReference type="Proteomes" id="UP001041814">
    <property type="component" value="Unassembled WGS sequence"/>
</dbReference>
<feature type="transmembrane region" description="Helical" evidence="1">
    <location>
        <begin position="91"/>
        <end position="112"/>
    </location>
</feature>